<comment type="similarity">
    <text evidence="6 18">Belongs to the sugar phosphate cyclases superfamily. Dehydroquinate synthase family.</text>
</comment>
<feature type="binding site" evidence="18">
    <location>
        <position position="247"/>
    </location>
    <ligand>
        <name>Zn(2+)</name>
        <dbReference type="ChEBI" id="CHEBI:29105"/>
    </ligand>
</feature>
<evidence type="ECO:0000256" key="6">
    <source>
        <dbReference type="ARBA" id="ARBA00005412"/>
    </source>
</evidence>
<dbReference type="EC" id="4.2.3.4" evidence="7 18"/>
<comment type="pathway">
    <text evidence="5 18">Metabolic intermediate biosynthesis; chorismate biosynthesis; chorismate from D-erythrose 4-phosphate and phosphoenolpyruvate: step 2/7.</text>
</comment>
<dbReference type="InterPro" id="IPR030960">
    <property type="entry name" value="DHQS/DOIS_N"/>
</dbReference>
<evidence type="ECO:0000256" key="5">
    <source>
        <dbReference type="ARBA" id="ARBA00004661"/>
    </source>
</evidence>
<evidence type="ECO:0000256" key="3">
    <source>
        <dbReference type="ARBA" id="ARBA00003485"/>
    </source>
</evidence>
<comment type="catalytic activity">
    <reaction evidence="1 18">
        <text>7-phospho-2-dehydro-3-deoxy-D-arabino-heptonate = 3-dehydroquinate + phosphate</text>
        <dbReference type="Rhea" id="RHEA:21968"/>
        <dbReference type="ChEBI" id="CHEBI:32364"/>
        <dbReference type="ChEBI" id="CHEBI:43474"/>
        <dbReference type="ChEBI" id="CHEBI:58394"/>
        <dbReference type="EC" id="4.2.3.4"/>
    </reaction>
</comment>
<feature type="binding site" evidence="18">
    <location>
        <position position="184"/>
    </location>
    <ligand>
        <name>Zn(2+)</name>
        <dbReference type="ChEBI" id="CHEBI:29105"/>
    </ligand>
</feature>
<evidence type="ECO:0000256" key="4">
    <source>
        <dbReference type="ARBA" id="ARBA00004496"/>
    </source>
</evidence>
<dbReference type="Gene3D" id="3.40.50.1970">
    <property type="match status" value="1"/>
</dbReference>
<dbReference type="RefSeq" id="WP_302711162.1">
    <property type="nucleotide sequence ID" value="NZ_JAULRT010000032.1"/>
</dbReference>
<name>A0ABT8TCE1_9GAMM</name>
<comment type="cofactor">
    <cofactor evidence="2 18">
        <name>NAD(+)</name>
        <dbReference type="ChEBI" id="CHEBI:57540"/>
    </cofactor>
</comment>
<evidence type="ECO:0000259" key="19">
    <source>
        <dbReference type="Pfam" id="PF01761"/>
    </source>
</evidence>
<dbReference type="Pfam" id="PF24621">
    <property type="entry name" value="DHQS_C"/>
    <property type="match status" value="1"/>
</dbReference>
<feature type="binding site" evidence="18">
    <location>
        <position position="264"/>
    </location>
    <ligand>
        <name>Zn(2+)</name>
        <dbReference type="ChEBI" id="CHEBI:29105"/>
    </ligand>
</feature>
<keyword evidence="13 18" id="KW-0862">Zinc</keyword>
<dbReference type="InterPro" id="IPR056179">
    <property type="entry name" value="DHQS_C"/>
</dbReference>
<evidence type="ECO:0000259" key="20">
    <source>
        <dbReference type="Pfam" id="PF24621"/>
    </source>
</evidence>
<dbReference type="InterPro" id="IPR016037">
    <property type="entry name" value="DHQ_synth_AroB"/>
</dbReference>
<evidence type="ECO:0000256" key="10">
    <source>
        <dbReference type="ARBA" id="ARBA00022605"/>
    </source>
</evidence>
<evidence type="ECO:0000256" key="8">
    <source>
        <dbReference type="ARBA" id="ARBA00017684"/>
    </source>
</evidence>
<evidence type="ECO:0000313" key="22">
    <source>
        <dbReference type="Proteomes" id="UP001168380"/>
    </source>
</evidence>
<dbReference type="SUPFAM" id="SSF56796">
    <property type="entry name" value="Dehydroquinate synthase-like"/>
    <property type="match status" value="1"/>
</dbReference>
<comment type="subcellular location">
    <subcellularLocation>
        <location evidence="4 18">Cytoplasm</location>
    </subcellularLocation>
</comment>
<gene>
    <name evidence="18 21" type="primary">aroB</name>
    <name evidence="21" type="ORF">QWI16_02560</name>
</gene>
<keyword evidence="15 18" id="KW-0057">Aromatic amino acid biosynthesis</keyword>
<keyword evidence="17 18" id="KW-0170">Cobalt</keyword>
<feature type="binding site" evidence="18">
    <location>
        <begin position="105"/>
        <end position="109"/>
    </location>
    <ligand>
        <name>NAD(+)</name>
        <dbReference type="ChEBI" id="CHEBI:57540"/>
    </ligand>
</feature>
<accession>A0ABT8TCE1</accession>
<keyword evidence="22" id="KW-1185">Reference proteome</keyword>
<comment type="cofactor">
    <cofactor evidence="18">
        <name>Co(2+)</name>
        <dbReference type="ChEBI" id="CHEBI:48828"/>
    </cofactor>
    <cofactor evidence="18">
        <name>Zn(2+)</name>
        <dbReference type="ChEBI" id="CHEBI:29105"/>
    </cofactor>
    <text evidence="18">Binds 1 divalent metal cation per subunit. Can use either Co(2+) or Zn(2+).</text>
</comment>
<comment type="function">
    <text evidence="3 18">Catalyzes the conversion of 3-deoxy-D-arabino-heptulosonate 7-phosphate (DAHP) to dehydroquinate (DHQ).</text>
</comment>
<feature type="domain" description="3-dehydroquinate synthase N-terminal" evidence="19">
    <location>
        <begin position="67"/>
        <end position="179"/>
    </location>
</feature>
<feature type="binding site" evidence="18">
    <location>
        <position position="151"/>
    </location>
    <ligand>
        <name>NAD(+)</name>
        <dbReference type="ChEBI" id="CHEBI:57540"/>
    </ligand>
</feature>
<evidence type="ECO:0000256" key="18">
    <source>
        <dbReference type="HAMAP-Rule" id="MF_00110"/>
    </source>
</evidence>
<dbReference type="InterPro" id="IPR050071">
    <property type="entry name" value="Dehydroquinate_synthase"/>
</dbReference>
<keyword evidence="12 18" id="KW-0547">Nucleotide-binding</keyword>
<evidence type="ECO:0000256" key="16">
    <source>
        <dbReference type="ARBA" id="ARBA00023239"/>
    </source>
</evidence>
<protein>
    <recommendedName>
        <fullName evidence="8 18">3-dehydroquinate synthase</fullName>
        <shortName evidence="18">DHQS</shortName>
        <ecNumber evidence="7 18">4.2.3.4</ecNumber>
    </recommendedName>
</protein>
<proteinExistence type="inferred from homology"/>
<evidence type="ECO:0000256" key="13">
    <source>
        <dbReference type="ARBA" id="ARBA00022833"/>
    </source>
</evidence>
<keyword evidence="16 18" id="KW-0456">Lyase</keyword>
<dbReference type="Gene3D" id="1.20.1090.10">
    <property type="entry name" value="Dehydroquinate synthase-like - alpha domain"/>
    <property type="match status" value="1"/>
</dbReference>
<dbReference type="Pfam" id="PF01761">
    <property type="entry name" value="DHQ_synthase"/>
    <property type="match status" value="1"/>
</dbReference>
<sequence length="362" mass="39130">MKTVNVDLGDRSYPIHIGANLIRRPELLAGFVPGKQVCVVTNETVQPLYLDSCVRSLQAAELEVISIILPDGEAYKNLETLNLIFDGLLNARFNRSCTLVALGGGVVGDMTGFAAASYQRGVHFIQLPTTLLSMVDSSVGGKTGVNHALGKNMIGAFYQPRAVIADIGVLSTLPSRELSAGVAEVIKYGLICDREFFEWLESNMERVMAGDVAALAYCVERSCADKSRVVAQDEREGGVRAILNLGHTFGHAIETAQGYGNWLHGEAVGVGMLMAVDLSCRMGLVPHSLLERTKFLVEKARLPHESPAGMTNESFISLMAVDKKVLNGQLRLVLLRSLGEAFVTSDVDPHLLNQTLDAFRSG</sequence>
<evidence type="ECO:0000256" key="14">
    <source>
        <dbReference type="ARBA" id="ARBA00023027"/>
    </source>
</evidence>
<dbReference type="PANTHER" id="PTHR43622:SF7">
    <property type="entry name" value="3-DEHYDROQUINATE SYNTHASE, CHLOROPLASTIC"/>
    <property type="match status" value="1"/>
</dbReference>
<keyword evidence="10 18" id="KW-0028">Amino-acid biosynthesis</keyword>
<comment type="caution">
    <text evidence="21">The sequence shown here is derived from an EMBL/GenBank/DDBJ whole genome shotgun (WGS) entry which is preliminary data.</text>
</comment>
<dbReference type="NCBIfam" id="TIGR01357">
    <property type="entry name" value="aroB"/>
    <property type="match status" value="1"/>
</dbReference>
<dbReference type="EMBL" id="JAULRT010000032">
    <property type="protein sequence ID" value="MDO3381038.1"/>
    <property type="molecule type" value="Genomic_DNA"/>
</dbReference>
<dbReference type="Proteomes" id="UP001168380">
    <property type="component" value="Unassembled WGS sequence"/>
</dbReference>
<evidence type="ECO:0000256" key="12">
    <source>
        <dbReference type="ARBA" id="ARBA00022741"/>
    </source>
</evidence>
<comment type="caution">
    <text evidence="18">Lacks conserved residue(s) required for the propagation of feature annotation.</text>
</comment>
<keyword evidence="11 18" id="KW-0479">Metal-binding</keyword>
<evidence type="ECO:0000256" key="1">
    <source>
        <dbReference type="ARBA" id="ARBA00001393"/>
    </source>
</evidence>
<dbReference type="GO" id="GO:0003856">
    <property type="term" value="F:3-dehydroquinate synthase activity"/>
    <property type="evidence" value="ECO:0007669"/>
    <property type="project" value="UniProtKB-EC"/>
</dbReference>
<dbReference type="HAMAP" id="MF_00110">
    <property type="entry name" value="DHQ_synthase"/>
    <property type="match status" value="1"/>
</dbReference>
<reference evidence="21" key="1">
    <citation type="submission" date="2023-07" db="EMBL/GenBank/DDBJ databases">
        <title>Gilvimarinus algae sp. nov., isolated from the surface of Kelp.</title>
        <authorList>
            <person name="Sun Y.Y."/>
            <person name="Gong Y."/>
            <person name="Du Z.J."/>
        </authorList>
    </citation>
    <scope>NUCLEOTIDE SEQUENCE</scope>
    <source>
        <strain evidence="21">SDUM040014</strain>
    </source>
</reference>
<evidence type="ECO:0000256" key="11">
    <source>
        <dbReference type="ARBA" id="ARBA00022723"/>
    </source>
</evidence>
<feature type="domain" description="3-dehydroquinate synthase C-terminal" evidence="20">
    <location>
        <begin position="181"/>
        <end position="325"/>
    </location>
</feature>
<evidence type="ECO:0000313" key="21">
    <source>
        <dbReference type="EMBL" id="MDO3381038.1"/>
    </source>
</evidence>
<evidence type="ECO:0000256" key="9">
    <source>
        <dbReference type="ARBA" id="ARBA00022490"/>
    </source>
</evidence>
<dbReference type="CDD" id="cd08195">
    <property type="entry name" value="DHQS"/>
    <property type="match status" value="1"/>
</dbReference>
<evidence type="ECO:0000256" key="7">
    <source>
        <dbReference type="ARBA" id="ARBA00013031"/>
    </source>
</evidence>
<feature type="binding site" evidence="18">
    <location>
        <begin position="71"/>
        <end position="76"/>
    </location>
    <ligand>
        <name>NAD(+)</name>
        <dbReference type="ChEBI" id="CHEBI:57540"/>
    </ligand>
</feature>
<feature type="binding site" evidence="18">
    <location>
        <position position="142"/>
    </location>
    <ligand>
        <name>NAD(+)</name>
        <dbReference type="ChEBI" id="CHEBI:57540"/>
    </ligand>
</feature>
<evidence type="ECO:0000256" key="2">
    <source>
        <dbReference type="ARBA" id="ARBA00001911"/>
    </source>
</evidence>
<dbReference type="InterPro" id="IPR030963">
    <property type="entry name" value="DHQ_synth_fam"/>
</dbReference>
<evidence type="ECO:0000256" key="15">
    <source>
        <dbReference type="ARBA" id="ARBA00023141"/>
    </source>
</evidence>
<feature type="binding site" evidence="18">
    <location>
        <begin position="129"/>
        <end position="130"/>
    </location>
    <ligand>
        <name>NAD(+)</name>
        <dbReference type="ChEBI" id="CHEBI:57540"/>
    </ligand>
</feature>
<keyword evidence="9 18" id="KW-0963">Cytoplasm</keyword>
<dbReference type="PIRSF" id="PIRSF001455">
    <property type="entry name" value="DHQ_synth"/>
    <property type="match status" value="1"/>
</dbReference>
<evidence type="ECO:0000256" key="17">
    <source>
        <dbReference type="ARBA" id="ARBA00023285"/>
    </source>
</evidence>
<dbReference type="PANTHER" id="PTHR43622">
    <property type="entry name" value="3-DEHYDROQUINATE SYNTHASE"/>
    <property type="match status" value="1"/>
</dbReference>
<keyword evidence="14 18" id="KW-0520">NAD</keyword>
<organism evidence="21 22">
    <name type="scientific">Gilvimarinus algae</name>
    <dbReference type="NCBI Taxonomy" id="3058037"/>
    <lineage>
        <taxon>Bacteria</taxon>
        <taxon>Pseudomonadati</taxon>
        <taxon>Pseudomonadota</taxon>
        <taxon>Gammaproteobacteria</taxon>
        <taxon>Cellvibrionales</taxon>
        <taxon>Cellvibrionaceae</taxon>
        <taxon>Gilvimarinus</taxon>
    </lineage>
</organism>